<dbReference type="InterPro" id="IPR002156">
    <property type="entry name" value="RNaseH_domain"/>
</dbReference>
<dbReference type="Proteomes" id="UP001179952">
    <property type="component" value="Unassembled WGS sequence"/>
</dbReference>
<dbReference type="GO" id="GO:0003676">
    <property type="term" value="F:nucleic acid binding"/>
    <property type="evidence" value="ECO:0007669"/>
    <property type="project" value="InterPro"/>
</dbReference>
<organism evidence="2 3">
    <name type="scientific">Acorus gramineus</name>
    <name type="common">Dwarf sweet flag</name>
    <dbReference type="NCBI Taxonomy" id="55184"/>
    <lineage>
        <taxon>Eukaryota</taxon>
        <taxon>Viridiplantae</taxon>
        <taxon>Streptophyta</taxon>
        <taxon>Embryophyta</taxon>
        <taxon>Tracheophyta</taxon>
        <taxon>Spermatophyta</taxon>
        <taxon>Magnoliopsida</taxon>
        <taxon>Liliopsida</taxon>
        <taxon>Acoraceae</taxon>
        <taxon>Acorus</taxon>
    </lineage>
</organism>
<keyword evidence="3" id="KW-1185">Reference proteome</keyword>
<accession>A0AAV9B7H7</accession>
<feature type="domain" description="RNase H type-1" evidence="1">
    <location>
        <begin position="3"/>
        <end position="63"/>
    </location>
</feature>
<gene>
    <name evidence="2" type="ORF">QJS04_geneDACA014659</name>
</gene>
<evidence type="ECO:0000313" key="2">
    <source>
        <dbReference type="EMBL" id="KAK1272252.1"/>
    </source>
</evidence>
<reference evidence="2" key="1">
    <citation type="journal article" date="2023" name="Nat. Commun.">
        <title>Diploid and tetraploid genomes of Acorus and the evolution of monocots.</title>
        <authorList>
            <person name="Ma L."/>
            <person name="Liu K.W."/>
            <person name="Li Z."/>
            <person name="Hsiao Y.Y."/>
            <person name="Qi Y."/>
            <person name="Fu T."/>
            <person name="Tang G.D."/>
            <person name="Zhang D."/>
            <person name="Sun W.H."/>
            <person name="Liu D.K."/>
            <person name="Li Y."/>
            <person name="Chen G.Z."/>
            <person name="Liu X.D."/>
            <person name="Liao X.Y."/>
            <person name="Jiang Y.T."/>
            <person name="Yu X."/>
            <person name="Hao Y."/>
            <person name="Huang J."/>
            <person name="Zhao X.W."/>
            <person name="Ke S."/>
            <person name="Chen Y.Y."/>
            <person name="Wu W.L."/>
            <person name="Hsu J.L."/>
            <person name="Lin Y.F."/>
            <person name="Huang M.D."/>
            <person name="Li C.Y."/>
            <person name="Huang L."/>
            <person name="Wang Z.W."/>
            <person name="Zhao X."/>
            <person name="Zhong W.Y."/>
            <person name="Peng D.H."/>
            <person name="Ahmad S."/>
            <person name="Lan S."/>
            <person name="Zhang J.S."/>
            <person name="Tsai W.C."/>
            <person name="Van de Peer Y."/>
            <person name="Liu Z.J."/>
        </authorList>
    </citation>
    <scope>NUCLEOTIDE SEQUENCE</scope>
    <source>
        <strain evidence="2">SCP</strain>
    </source>
</reference>
<sequence>MFGFGALLRNSAGDCVRATLARVRACLINLLELKGVVAGVQLAKSMDAHQVWSETDSTTVVAWAGVKGSIPC</sequence>
<evidence type="ECO:0000313" key="3">
    <source>
        <dbReference type="Proteomes" id="UP001179952"/>
    </source>
</evidence>
<protein>
    <recommendedName>
        <fullName evidence="1">RNase H type-1 domain-containing protein</fullName>
    </recommendedName>
</protein>
<comment type="caution">
    <text evidence="2">The sequence shown here is derived from an EMBL/GenBank/DDBJ whole genome shotgun (WGS) entry which is preliminary data.</text>
</comment>
<reference evidence="2" key="2">
    <citation type="submission" date="2023-06" db="EMBL/GenBank/DDBJ databases">
        <authorList>
            <person name="Ma L."/>
            <person name="Liu K.-W."/>
            <person name="Li Z."/>
            <person name="Hsiao Y.-Y."/>
            <person name="Qi Y."/>
            <person name="Fu T."/>
            <person name="Tang G."/>
            <person name="Zhang D."/>
            <person name="Sun W.-H."/>
            <person name="Liu D.-K."/>
            <person name="Li Y."/>
            <person name="Chen G.-Z."/>
            <person name="Liu X.-D."/>
            <person name="Liao X.-Y."/>
            <person name="Jiang Y.-T."/>
            <person name="Yu X."/>
            <person name="Hao Y."/>
            <person name="Huang J."/>
            <person name="Zhao X.-W."/>
            <person name="Ke S."/>
            <person name="Chen Y.-Y."/>
            <person name="Wu W.-L."/>
            <person name="Hsu J.-L."/>
            <person name="Lin Y.-F."/>
            <person name="Huang M.-D."/>
            <person name="Li C.-Y."/>
            <person name="Huang L."/>
            <person name="Wang Z.-W."/>
            <person name="Zhao X."/>
            <person name="Zhong W.-Y."/>
            <person name="Peng D.-H."/>
            <person name="Ahmad S."/>
            <person name="Lan S."/>
            <person name="Zhang J.-S."/>
            <person name="Tsai W.-C."/>
            <person name="Van De Peer Y."/>
            <person name="Liu Z.-J."/>
        </authorList>
    </citation>
    <scope>NUCLEOTIDE SEQUENCE</scope>
    <source>
        <strain evidence="2">SCP</strain>
        <tissue evidence="2">Leaves</tissue>
    </source>
</reference>
<dbReference type="Gene3D" id="3.30.420.10">
    <property type="entry name" value="Ribonuclease H-like superfamily/Ribonuclease H"/>
    <property type="match status" value="1"/>
</dbReference>
<dbReference type="InterPro" id="IPR036397">
    <property type="entry name" value="RNaseH_sf"/>
</dbReference>
<evidence type="ECO:0000259" key="1">
    <source>
        <dbReference type="Pfam" id="PF13456"/>
    </source>
</evidence>
<dbReference type="Pfam" id="PF13456">
    <property type="entry name" value="RVT_3"/>
    <property type="match status" value="1"/>
</dbReference>
<proteinExistence type="predicted"/>
<name>A0AAV9B7H7_ACOGR</name>
<dbReference type="AlphaFoldDB" id="A0AAV9B7H7"/>
<dbReference type="EMBL" id="JAUJYN010000005">
    <property type="protein sequence ID" value="KAK1272252.1"/>
    <property type="molecule type" value="Genomic_DNA"/>
</dbReference>
<dbReference type="GO" id="GO:0004523">
    <property type="term" value="F:RNA-DNA hybrid ribonuclease activity"/>
    <property type="evidence" value="ECO:0007669"/>
    <property type="project" value="InterPro"/>
</dbReference>